<dbReference type="Proteomes" id="UP000053398">
    <property type="component" value="Unassembled WGS sequence"/>
</dbReference>
<comment type="caution">
    <text evidence="2">The sequence shown here is derived from an EMBL/GenBank/DDBJ whole genome shotgun (WGS) entry which is preliminary data.</text>
</comment>
<dbReference type="RefSeq" id="WP_059261656.1">
    <property type="nucleotide sequence ID" value="NZ_KQ948351.1"/>
</dbReference>
<name>A0A117QJX4_STRCK</name>
<dbReference type="AlphaFoldDB" id="A0A117QJX4"/>
<evidence type="ECO:0000313" key="2">
    <source>
        <dbReference type="EMBL" id="KUN32428.1"/>
    </source>
</evidence>
<dbReference type="PANTHER" id="PTHR19879:SF9">
    <property type="entry name" value="TRANSCRIPTION INITIATION FACTOR TFIID SUBUNIT 5"/>
    <property type="match status" value="1"/>
</dbReference>
<dbReference type="InterPro" id="IPR015943">
    <property type="entry name" value="WD40/YVTN_repeat-like_dom_sf"/>
</dbReference>
<evidence type="ECO:0000256" key="1">
    <source>
        <dbReference type="PROSITE-ProRule" id="PRU00221"/>
    </source>
</evidence>
<dbReference type="SUPFAM" id="SSF50978">
    <property type="entry name" value="WD40 repeat-like"/>
    <property type="match status" value="1"/>
</dbReference>
<dbReference type="Pfam" id="PF00400">
    <property type="entry name" value="WD40"/>
    <property type="match status" value="2"/>
</dbReference>
<sequence length="104" mass="11376">MDQAERIAVLRTGHPLLGEDEDALEAMAFSADDSLLAVGGRDRTVRLWDMRLREEIALLEGCEDDVSKISFSPDGRLLVASDESGTARLWDLADLPASGPGRHR</sequence>
<dbReference type="PROSITE" id="PS50294">
    <property type="entry name" value="WD_REPEATS_REGION"/>
    <property type="match status" value="2"/>
</dbReference>
<keyword evidence="3" id="KW-1185">Reference proteome</keyword>
<dbReference type="Gene3D" id="2.130.10.10">
    <property type="entry name" value="YVTN repeat-like/Quinoprotein amine dehydrogenase"/>
    <property type="match status" value="1"/>
</dbReference>
<feature type="repeat" description="WD" evidence="1">
    <location>
        <begin position="17"/>
        <end position="58"/>
    </location>
</feature>
<dbReference type="InterPro" id="IPR036322">
    <property type="entry name" value="WD40_repeat_dom_sf"/>
</dbReference>
<accession>A0A117QJX4</accession>
<feature type="repeat" description="WD" evidence="1">
    <location>
        <begin position="59"/>
        <end position="92"/>
    </location>
</feature>
<dbReference type="PANTHER" id="PTHR19879">
    <property type="entry name" value="TRANSCRIPTION INITIATION FACTOR TFIID"/>
    <property type="match status" value="1"/>
</dbReference>
<organism evidence="2 3">
    <name type="scientific">Streptomyces corchorusii</name>
    <name type="common">Streptomyces chibaensis</name>
    <dbReference type="NCBI Taxonomy" id="1903"/>
    <lineage>
        <taxon>Bacteria</taxon>
        <taxon>Bacillati</taxon>
        <taxon>Actinomycetota</taxon>
        <taxon>Actinomycetes</taxon>
        <taxon>Kitasatosporales</taxon>
        <taxon>Streptomycetaceae</taxon>
        <taxon>Streptomyces</taxon>
    </lineage>
</organism>
<protein>
    <submittedName>
        <fullName evidence="2">Uncharacterized protein</fullName>
    </submittedName>
</protein>
<proteinExistence type="predicted"/>
<dbReference type="SMART" id="SM00320">
    <property type="entry name" value="WD40"/>
    <property type="match status" value="2"/>
</dbReference>
<evidence type="ECO:0000313" key="3">
    <source>
        <dbReference type="Proteomes" id="UP000053398"/>
    </source>
</evidence>
<keyword evidence="1" id="KW-0853">WD repeat</keyword>
<gene>
    <name evidence="2" type="ORF">AQJ11_02560</name>
</gene>
<reference evidence="2 3" key="1">
    <citation type="submission" date="2015-10" db="EMBL/GenBank/DDBJ databases">
        <title>Draft genome sequence of Streptomyces corchorusii DSM 40340, type strain for the species Streptomyces corchorusii.</title>
        <authorList>
            <person name="Ruckert C."/>
            <person name="Winkler A."/>
            <person name="Kalinowski J."/>
            <person name="Kampfer P."/>
            <person name="Glaeser S."/>
        </authorList>
    </citation>
    <scope>NUCLEOTIDE SEQUENCE [LARGE SCALE GENOMIC DNA]</scope>
    <source>
        <strain evidence="2 3">DSM 40340</strain>
    </source>
</reference>
<dbReference type="InterPro" id="IPR001680">
    <property type="entry name" value="WD40_rpt"/>
</dbReference>
<dbReference type="PROSITE" id="PS50082">
    <property type="entry name" value="WD_REPEATS_2"/>
    <property type="match status" value="2"/>
</dbReference>
<dbReference type="EMBL" id="LMWP01000002">
    <property type="protein sequence ID" value="KUN32428.1"/>
    <property type="molecule type" value="Genomic_DNA"/>
</dbReference>